<proteinExistence type="predicted"/>
<protein>
    <submittedName>
        <fullName evidence="3">Uncharacterized protein</fullName>
    </submittedName>
</protein>
<keyword evidence="2" id="KW-0732">Signal</keyword>
<accession>A0AAN9SKB3</accession>
<keyword evidence="4" id="KW-1185">Reference proteome</keyword>
<gene>
    <name evidence="3" type="ORF">VNO78_10784</name>
</gene>
<evidence type="ECO:0000256" key="1">
    <source>
        <dbReference type="SAM" id="MobiDB-lite"/>
    </source>
</evidence>
<evidence type="ECO:0000313" key="3">
    <source>
        <dbReference type="EMBL" id="KAK7399599.1"/>
    </source>
</evidence>
<feature type="chain" id="PRO_5042915695" evidence="2">
    <location>
        <begin position="30"/>
        <end position="112"/>
    </location>
</feature>
<dbReference type="Proteomes" id="UP001386955">
    <property type="component" value="Unassembled WGS sequence"/>
</dbReference>
<feature type="signal peptide" evidence="2">
    <location>
        <begin position="1"/>
        <end position="29"/>
    </location>
</feature>
<name>A0AAN9SKB3_PSOTE</name>
<organism evidence="3 4">
    <name type="scientific">Psophocarpus tetragonolobus</name>
    <name type="common">Winged bean</name>
    <name type="synonym">Dolichos tetragonolobus</name>
    <dbReference type="NCBI Taxonomy" id="3891"/>
    <lineage>
        <taxon>Eukaryota</taxon>
        <taxon>Viridiplantae</taxon>
        <taxon>Streptophyta</taxon>
        <taxon>Embryophyta</taxon>
        <taxon>Tracheophyta</taxon>
        <taxon>Spermatophyta</taxon>
        <taxon>Magnoliopsida</taxon>
        <taxon>eudicotyledons</taxon>
        <taxon>Gunneridae</taxon>
        <taxon>Pentapetalae</taxon>
        <taxon>rosids</taxon>
        <taxon>fabids</taxon>
        <taxon>Fabales</taxon>
        <taxon>Fabaceae</taxon>
        <taxon>Papilionoideae</taxon>
        <taxon>50 kb inversion clade</taxon>
        <taxon>NPAAA clade</taxon>
        <taxon>indigoferoid/millettioid clade</taxon>
        <taxon>Phaseoleae</taxon>
        <taxon>Psophocarpus</taxon>
    </lineage>
</organism>
<dbReference type="AlphaFoldDB" id="A0AAN9SKB3"/>
<evidence type="ECO:0000313" key="4">
    <source>
        <dbReference type="Proteomes" id="UP001386955"/>
    </source>
</evidence>
<comment type="caution">
    <text evidence="3">The sequence shown here is derived from an EMBL/GenBank/DDBJ whole genome shotgun (WGS) entry which is preliminary data.</text>
</comment>
<dbReference type="EMBL" id="JAYMYS010000003">
    <property type="protein sequence ID" value="KAK7399599.1"/>
    <property type="molecule type" value="Genomic_DNA"/>
</dbReference>
<reference evidence="3 4" key="1">
    <citation type="submission" date="2024-01" db="EMBL/GenBank/DDBJ databases">
        <title>The genomes of 5 underutilized Papilionoideae crops provide insights into root nodulation and disease resistanc.</title>
        <authorList>
            <person name="Jiang F."/>
        </authorList>
    </citation>
    <scope>NUCLEOTIDE SEQUENCE [LARGE SCALE GENOMIC DNA]</scope>
    <source>
        <strain evidence="3">DUOXIRENSHENG_FW03</strain>
        <tissue evidence="3">Leaves</tissue>
    </source>
</reference>
<feature type="region of interest" description="Disordered" evidence="1">
    <location>
        <begin position="65"/>
        <end position="112"/>
    </location>
</feature>
<evidence type="ECO:0000256" key="2">
    <source>
        <dbReference type="SAM" id="SignalP"/>
    </source>
</evidence>
<sequence>MTCCLRSSLVLMVLLIGVVTLTTPVPVLANFKASSVVKPPPKTPDMVKPLRKAPPVKDYIVESLKDTGKPLTNPPVTVPGSQTLPVPQTLPYHPSSFHKSPPKMGTPMEKPL</sequence>